<proteinExistence type="predicted"/>
<name>A0A1Q5TXK7_9EURO</name>
<dbReference type="Proteomes" id="UP000186955">
    <property type="component" value="Unassembled WGS sequence"/>
</dbReference>
<protein>
    <recommendedName>
        <fullName evidence="3">DUF4219 domain-containing protein</fullName>
    </recommendedName>
</protein>
<dbReference type="AlphaFoldDB" id="A0A1Q5TXK7"/>
<sequence length="59" mass="7107">MESTAVSAIKGDKLKDSAQWRNWFARIKIYARQKKVWDLVNPQIEEDYQEEPIRELRMP</sequence>
<comment type="caution">
    <text evidence="1">The sequence shown here is derived from an EMBL/GenBank/DDBJ whole genome shotgun (WGS) entry which is preliminary data.</text>
</comment>
<accession>A0A1Q5TXK7</accession>
<keyword evidence="2" id="KW-1185">Reference proteome</keyword>
<reference evidence="1 2" key="1">
    <citation type="submission" date="2016-10" db="EMBL/GenBank/DDBJ databases">
        <title>Genome sequence of the ascomycete fungus Penicillium subrubescens.</title>
        <authorList>
            <person name="De Vries R.P."/>
            <person name="Peng M."/>
            <person name="Dilokpimol A."/>
            <person name="Hilden K."/>
            <person name="Makela M.R."/>
            <person name="Grigoriev I."/>
            <person name="Riley R."/>
            <person name="Granchi Z."/>
        </authorList>
    </citation>
    <scope>NUCLEOTIDE SEQUENCE [LARGE SCALE GENOMIC DNA]</scope>
    <source>
        <strain evidence="1 2">CBS 132785</strain>
    </source>
</reference>
<dbReference type="OrthoDB" id="2663223at2759"/>
<organism evidence="1 2">
    <name type="scientific">Penicillium subrubescens</name>
    <dbReference type="NCBI Taxonomy" id="1316194"/>
    <lineage>
        <taxon>Eukaryota</taxon>
        <taxon>Fungi</taxon>
        <taxon>Dikarya</taxon>
        <taxon>Ascomycota</taxon>
        <taxon>Pezizomycotina</taxon>
        <taxon>Eurotiomycetes</taxon>
        <taxon>Eurotiomycetidae</taxon>
        <taxon>Eurotiales</taxon>
        <taxon>Aspergillaceae</taxon>
        <taxon>Penicillium</taxon>
    </lineage>
</organism>
<gene>
    <name evidence="1" type="ORF">PENSUB_6711</name>
</gene>
<dbReference type="EMBL" id="MNBE01000607">
    <property type="protein sequence ID" value="OKP04966.1"/>
    <property type="molecule type" value="Genomic_DNA"/>
</dbReference>
<evidence type="ECO:0008006" key="3">
    <source>
        <dbReference type="Google" id="ProtNLM"/>
    </source>
</evidence>
<evidence type="ECO:0000313" key="2">
    <source>
        <dbReference type="Proteomes" id="UP000186955"/>
    </source>
</evidence>
<evidence type="ECO:0000313" key="1">
    <source>
        <dbReference type="EMBL" id="OKP04966.1"/>
    </source>
</evidence>